<feature type="transmembrane region" description="Helical" evidence="1">
    <location>
        <begin position="196"/>
        <end position="218"/>
    </location>
</feature>
<dbReference type="Pfam" id="PF07690">
    <property type="entry name" value="MFS_1"/>
    <property type="match status" value="1"/>
</dbReference>
<dbReference type="EMBL" id="CAKLCB010000089">
    <property type="protein sequence ID" value="CAH0514944.1"/>
    <property type="molecule type" value="Genomic_DNA"/>
</dbReference>
<feature type="transmembrane region" description="Helical" evidence="1">
    <location>
        <begin position="403"/>
        <end position="421"/>
    </location>
</feature>
<comment type="caution">
    <text evidence="2">The sequence shown here is derived from an EMBL/GenBank/DDBJ whole genome shotgun (WGS) entry which is preliminary data.</text>
</comment>
<keyword evidence="1" id="KW-0812">Transmembrane</keyword>
<reference evidence="2 4" key="1">
    <citation type="submission" date="2021-11" db="EMBL/GenBank/DDBJ databases">
        <authorList>
            <person name="Islam A."/>
            <person name="Islam S."/>
            <person name="Flora M.S."/>
            <person name="Rahman M."/>
            <person name="Ziaur R.M."/>
            <person name="Epstein J.H."/>
            <person name="Hassan M."/>
            <person name="Klassen M."/>
            <person name="Woodard K."/>
            <person name="Webb A."/>
            <person name="Webby R.J."/>
            <person name="El Zowalaty M.E."/>
        </authorList>
    </citation>
    <scope>NUCLEOTIDE SEQUENCE</scope>
    <source>
        <strain evidence="3">Pbs1</strain>
        <strain evidence="2">Pbs3</strain>
    </source>
</reference>
<dbReference type="PANTHER" id="PTHR11360:SF317">
    <property type="entry name" value="MAJOR FACILITATOR SUPERFAMILY (MFS) PROFILE DOMAIN-CONTAINING PROTEIN-RELATED"/>
    <property type="match status" value="1"/>
</dbReference>
<proteinExistence type="predicted"/>
<accession>A0AAU9L301</accession>
<feature type="transmembrane region" description="Helical" evidence="1">
    <location>
        <begin position="164"/>
        <end position="184"/>
    </location>
</feature>
<keyword evidence="1" id="KW-1133">Transmembrane helix</keyword>
<name>A0AAU9L301_9STRA</name>
<dbReference type="EMBL" id="CAKKTJ010000322">
    <property type="protein sequence ID" value="CAH0479993.1"/>
    <property type="molecule type" value="Genomic_DNA"/>
</dbReference>
<dbReference type="Proteomes" id="UP001160483">
    <property type="component" value="Unassembled WGS sequence"/>
</dbReference>
<dbReference type="InterPro" id="IPR050327">
    <property type="entry name" value="Proton-linked_MCT"/>
</dbReference>
<evidence type="ECO:0000256" key="1">
    <source>
        <dbReference type="SAM" id="Phobius"/>
    </source>
</evidence>
<feature type="transmembrane region" description="Helical" evidence="1">
    <location>
        <begin position="459"/>
        <end position="481"/>
    </location>
</feature>
<dbReference type="GO" id="GO:0022857">
    <property type="term" value="F:transmembrane transporter activity"/>
    <property type="evidence" value="ECO:0007669"/>
    <property type="project" value="InterPro"/>
</dbReference>
<organism evidence="2 5">
    <name type="scientific">Peronospora belbahrii</name>
    <dbReference type="NCBI Taxonomy" id="622444"/>
    <lineage>
        <taxon>Eukaryota</taxon>
        <taxon>Sar</taxon>
        <taxon>Stramenopiles</taxon>
        <taxon>Oomycota</taxon>
        <taxon>Peronosporomycetes</taxon>
        <taxon>Peronosporales</taxon>
        <taxon>Peronosporaceae</taxon>
        <taxon>Peronospora</taxon>
    </lineage>
</organism>
<protein>
    <recommendedName>
        <fullName evidence="6">Major facilitator superfamily (MFS) profile domain-containing protein</fullName>
    </recommendedName>
</protein>
<feature type="transmembrane region" description="Helical" evidence="1">
    <location>
        <begin position="501"/>
        <end position="522"/>
    </location>
</feature>
<evidence type="ECO:0000313" key="5">
    <source>
        <dbReference type="Proteomes" id="UP001160483"/>
    </source>
</evidence>
<sequence>MEIENPVTIDSKQNKTCLKGTRDMIVGHWTVPLKHRTAEQDAAEQWLITCYLGKNKYFTLPLLRFTRWYLFFASFLVQFCIGSLYAWSVFNKPIDLHVYNNEKAGRAVNAFYIAVGVFGMTTAIMGPWIERHGPRAGVFIGTSSFLIGNIIIAIGVHYKAITAIYIGYGVFCGFGMGLCYISPVSTLQKWFPDYRGTAAGFAVGGYGAGAVVWAKIYLPCIDAIGLSSTFILIGSVMAFAMYMSAIVLRSPHLDFQVSGLNMHGEVIDQADKLIQHDEKVSIRSSNEYKFITTPTGQDSQESVEPMIATNTLVRKLTLIDAIKTPDFVCMYIMFFGNQLYGLIVLSKLSSMCTDIFNKSASQASNIVSINGVFNCCGRLVFPLLSDFVVRKFNMEHAFACKCLYFYTLASQAIILSTISIFMRNNNYSAFVAEVFILTASYGGGFGTIPAFLTNMFGAFNIGAMHGFILTAWSIGGVVGGITFNHTYSDHITDGWEIDEAYIYTVHRILIIVIVGFVVLFFVRTNAADRFAPGYHLSLFGRRIVNVKGKPSLTKEEPLLDSV</sequence>
<feature type="transmembrane region" description="Helical" evidence="1">
    <location>
        <begin position="224"/>
        <end position="248"/>
    </location>
</feature>
<dbReference type="Gene3D" id="1.20.1250.20">
    <property type="entry name" value="MFS general substrate transporter like domains"/>
    <property type="match status" value="2"/>
</dbReference>
<evidence type="ECO:0000313" key="3">
    <source>
        <dbReference type="EMBL" id="CAH0514944.1"/>
    </source>
</evidence>
<dbReference type="InterPro" id="IPR011701">
    <property type="entry name" value="MFS"/>
</dbReference>
<evidence type="ECO:0000313" key="4">
    <source>
        <dbReference type="Proteomes" id="UP001158986"/>
    </source>
</evidence>
<evidence type="ECO:0008006" key="6">
    <source>
        <dbReference type="Google" id="ProtNLM"/>
    </source>
</evidence>
<dbReference type="CDD" id="cd17353">
    <property type="entry name" value="MFS_OFA_like"/>
    <property type="match status" value="1"/>
</dbReference>
<keyword evidence="1" id="KW-0472">Membrane</keyword>
<dbReference type="InterPro" id="IPR036259">
    <property type="entry name" value="MFS_trans_sf"/>
</dbReference>
<dbReference type="PANTHER" id="PTHR11360">
    <property type="entry name" value="MONOCARBOXYLATE TRANSPORTER"/>
    <property type="match status" value="1"/>
</dbReference>
<dbReference type="AlphaFoldDB" id="A0AAU9L301"/>
<feature type="transmembrane region" description="Helical" evidence="1">
    <location>
        <begin position="427"/>
        <end position="452"/>
    </location>
</feature>
<feature type="transmembrane region" description="Helical" evidence="1">
    <location>
        <begin position="110"/>
        <end position="129"/>
    </location>
</feature>
<feature type="transmembrane region" description="Helical" evidence="1">
    <location>
        <begin position="68"/>
        <end position="90"/>
    </location>
</feature>
<evidence type="ECO:0000313" key="2">
    <source>
        <dbReference type="EMBL" id="CAH0479993.1"/>
    </source>
</evidence>
<feature type="transmembrane region" description="Helical" evidence="1">
    <location>
        <begin position="136"/>
        <end position="158"/>
    </location>
</feature>
<keyword evidence="4" id="KW-1185">Reference proteome</keyword>
<dbReference type="Proteomes" id="UP001158986">
    <property type="component" value="Unassembled WGS sequence"/>
</dbReference>
<gene>
    <name evidence="3" type="ORF">PBS001_LOCUS1678</name>
    <name evidence="2" type="ORF">PBS003_LOCUS6620</name>
</gene>
<dbReference type="SUPFAM" id="SSF103473">
    <property type="entry name" value="MFS general substrate transporter"/>
    <property type="match status" value="1"/>
</dbReference>